<gene>
    <name evidence="2" type="ORF">JFN93_20500</name>
</gene>
<dbReference type="InterPro" id="IPR001173">
    <property type="entry name" value="Glyco_trans_2-like"/>
</dbReference>
<accession>A0A8J7M2H4</accession>
<name>A0A8J7M2H4_9BACT</name>
<dbReference type="RefSeq" id="WP_199386013.1">
    <property type="nucleotide sequence ID" value="NZ_JAEMHM010000020.1"/>
</dbReference>
<dbReference type="InterPro" id="IPR029044">
    <property type="entry name" value="Nucleotide-diphossugar_trans"/>
</dbReference>
<dbReference type="PANTHER" id="PTHR43685:SF2">
    <property type="entry name" value="GLYCOSYLTRANSFERASE 2-LIKE DOMAIN-CONTAINING PROTEIN"/>
    <property type="match status" value="1"/>
</dbReference>
<dbReference type="InterPro" id="IPR050834">
    <property type="entry name" value="Glycosyltransf_2"/>
</dbReference>
<comment type="caution">
    <text evidence="2">The sequence shown here is derived from an EMBL/GenBank/DDBJ whole genome shotgun (WGS) entry which is preliminary data.</text>
</comment>
<dbReference type="PANTHER" id="PTHR43685">
    <property type="entry name" value="GLYCOSYLTRANSFERASE"/>
    <property type="match status" value="1"/>
</dbReference>
<sequence>MTVSVIIPTHNRADLITEAIDSVLAQTYTDYEIIVVDDGSTDQTAEALGRYGDSVLYLYQSQMGPSAARNAGIKRAKGDLIAFLDSDDMWLPEKLSAQVAAMEANPSVGLVATGYATISAGEAKKDEQVLSGAEVSEVRSCHYKNYFATSTVMVRADCLKKVGRFDESLHFAEDWDLWLRILQAYDFTYIGRVLTRYRKHLLNITQTSFHRNVKDWEKVIERHRGRSFKEWLIHQKRFSWLYLNMAVVYRDENPRQGLKYLLKSIIEHPFTHPGRYSALVRLSIACMVS</sequence>
<reference evidence="2" key="1">
    <citation type="submission" date="2020-12" db="EMBL/GenBank/DDBJ databases">
        <title>Geomonas sp. Red875, isolated from river sediment.</title>
        <authorList>
            <person name="Xu Z."/>
            <person name="Zhang Z."/>
            <person name="Masuda Y."/>
            <person name="Itoh H."/>
            <person name="Senoo K."/>
        </authorList>
    </citation>
    <scope>NUCLEOTIDE SEQUENCE</scope>
    <source>
        <strain evidence="2">Red875</strain>
    </source>
</reference>
<dbReference type="Proteomes" id="UP000636888">
    <property type="component" value="Unassembled WGS sequence"/>
</dbReference>
<dbReference type="AlphaFoldDB" id="A0A8J7M2H4"/>
<dbReference type="SUPFAM" id="SSF53448">
    <property type="entry name" value="Nucleotide-diphospho-sugar transferases"/>
    <property type="match status" value="1"/>
</dbReference>
<feature type="domain" description="Glycosyltransferase 2-like" evidence="1">
    <location>
        <begin position="4"/>
        <end position="125"/>
    </location>
</feature>
<dbReference type="Gene3D" id="3.90.550.10">
    <property type="entry name" value="Spore Coat Polysaccharide Biosynthesis Protein SpsA, Chain A"/>
    <property type="match status" value="1"/>
</dbReference>
<protein>
    <submittedName>
        <fullName evidence="2">Glycosyltransferase</fullName>
    </submittedName>
</protein>
<dbReference type="Pfam" id="PF00535">
    <property type="entry name" value="Glycos_transf_2"/>
    <property type="match status" value="1"/>
</dbReference>
<evidence type="ECO:0000313" key="3">
    <source>
        <dbReference type="Proteomes" id="UP000636888"/>
    </source>
</evidence>
<proteinExistence type="predicted"/>
<dbReference type="EMBL" id="JAEMHM010000020">
    <property type="protein sequence ID" value="MBJ6727098.1"/>
    <property type="molecule type" value="Genomic_DNA"/>
</dbReference>
<evidence type="ECO:0000259" key="1">
    <source>
        <dbReference type="Pfam" id="PF00535"/>
    </source>
</evidence>
<organism evidence="2 3">
    <name type="scientific">Geomesophilobacter sediminis</name>
    <dbReference type="NCBI Taxonomy" id="2798584"/>
    <lineage>
        <taxon>Bacteria</taxon>
        <taxon>Pseudomonadati</taxon>
        <taxon>Thermodesulfobacteriota</taxon>
        <taxon>Desulfuromonadia</taxon>
        <taxon>Geobacterales</taxon>
        <taxon>Geobacteraceae</taxon>
        <taxon>Geomesophilobacter</taxon>
    </lineage>
</organism>
<evidence type="ECO:0000313" key="2">
    <source>
        <dbReference type="EMBL" id="MBJ6727098.1"/>
    </source>
</evidence>
<keyword evidence="3" id="KW-1185">Reference proteome</keyword>